<evidence type="ECO:0000256" key="1">
    <source>
        <dbReference type="SAM" id="Phobius"/>
    </source>
</evidence>
<accession>A0A1I2FBJ8</accession>
<keyword evidence="3" id="KW-1185">Reference proteome</keyword>
<proteinExistence type="predicted"/>
<sequence length="167" mass="17786">MSVGSGVLVALSAGVLGALHLAGAPIATTVPFVLVSGLFTMVMIFAALVWSRSGRQTVERFGADSRLYVIQWGVRIWSVCLVAGIAVQYLGETRSSMALGALVRAFGAAALVADVLITRLRVTRLIAGLAQPTPEQRLQQHEPGDWDAAAWDPAVHAEIERRGRPVD</sequence>
<name>A0A1I2FBJ8_9ACTN</name>
<keyword evidence="1" id="KW-1133">Transmembrane helix</keyword>
<keyword evidence="1" id="KW-0472">Membrane</keyword>
<feature type="transmembrane region" description="Helical" evidence="1">
    <location>
        <begin position="72"/>
        <end position="91"/>
    </location>
</feature>
<reference evidence="2 3" key="1">
    <citation type="submission" date="2016-10" db="EMBL/GenBank/DDBJ databases">
        <authorList>
            <person name="de Groot N.N."/>
        </authorList>
    </citation>
    <scope>NUCLEOTIDE SEQUENCE [LARGE SCALE GENOMIC DNA]</scope>
    <source>
        <strain evidence="2 3">DSM 43019</strain>
    </source>
</reference>
<keyword evidence="1" id="KW-0812">Transmembrane</keyword>
<organism evidence="2 3">
    <name type="scientific">Actinoplanes philippinensis</name>
    <dbReference type="NCBI Taxonomy" id="35752"/>
    <lineage>
        <taxon>Bacteria</taxon>
        <taxon>Bacillati</taxon>
        <taxon>Actinomycetota</taxon>
        <taxon>Actinomycetes</taxon>
        <taxon>Micromonosporales</taxon>
        <taxon>Micromonosporaceae</taxon>
        <taxon>Actinoplanes</taxon>
    </lineage>
</organism>
<evidence type="ECO:0000313" key="2">
    <source>
        <dbReference type="EMBL" id="SFF01901.1"/>
    </source>
</evidence>
<protein>
    <submittedName>
        <fullName evidence="2">Uncharacterized protein</fullName>
    </submittedName>
</protein>
<dbReference type="AlphaFoldDB" id="A0A1I2FBJ8"/>
<dbReference type="Proteomes" id="UP000199645">
    <property type="component" value="Unassembled WGS sequence"/>
</dbReference>
<evidence type="ECO:0000313" key="3">
    <source>
        <dbReference type="Proteomes" id="UP000199645"/>
    </source>
</evidence>
<gene>
    <name evidence="2" type="ORF">SAMN05421541_105224</name>
</gene>
<dbReference type="EMBL" id="FONV01000005">
    <property type="protein sequence ID" value="SFF01901.1"/>
    <property type="molecule type" value="Genomic_DNA"/>
</dbReference>
<feature type="transmembrane region" description="Helical" evidence="1">
    <location>
        <begin position="97"/>
        <end position="117"/>
    </location>
</feature>
<feature type="transmembrane region" description="Helical" evidence="1">
    <location>
        <begin position="32"/>
        <end position="51"/>
    </location>
</feature>